<evidence type="ECO:0000313" key="1">
    <source>
        <dbReference type="EMBL" id="PSW88679.1"/>
    </source>
</evidence>
<proteinExistence type="predicted"/>
<reference evidence="1 2" key="1">
    <citation type="submission" date="2018-03" db="EMBL/GenBank/DDBJ databases">
        <title>Whole genome sequencing of Histamine producing bacteria.</title>
        <authorList>
            <person name="Butler K."/>
        </authorList>
    </citation>
    <scope>NUCLEOTIDE SEQUENCE [LARGE SCALE GENOMIC DNA]</scope>
    <source>
        <strain evidence="1 2">ATCC 51761</strain>
    </source>
</reference>
<sequence>MTGKLETYHAQTTVITTNVETFTQQLQAFDAALQQQQAAIDTALSLQTQIIANTAQLETQNQQIATLHRQLSRYDDKFQQLKPLPPPAVIPKTIVIKKPTPTRVSNQRPKVSISAPFSLLSLQWRGAVRVAVVAPLHATSLTQVALVSKGDSFQGWQITAITDSGIALQQAKRSTHIKVTS</sequence>
<organism evidence="1 2">
    <name type="scientific">Photobacterium iliopiscarium</name>
    <dbReference type="NCBI Taxonomy" id="56192"/>
    <lineage>
        <taxon>Bacteria</taxon>
        <taxon>Pseudomonadati</taxon>
        <taxon>Pseudomonadota</taxon>
        <taxon>Gammaproteobacteria</taxon>
        <taxon>Vibrionales</taxon>
        <taxon>Vibrionaceae</taxon>
        <taxon>Photobacterium</taxon>
    </lineage>
</organism>
<name>A0ABX5GLY8_9GAMM</name>
<dbReference type="RefSeq" id="WP_052675342.1">
    <property type="nucleotide sequence ID" value="NZ_JZSR01000086.1"/>
</dbReference>
<evidence type="ECO:0000313" key="2">
    <source>
        <dbReference type="Proteomes" id="UP000241190"/>
    </source>
</evidence>
<gene>
    <name evidence="1" type="ORF">C9J52_20360</name>
</gene>
<protein>
    <submittedName>
        <fullName evidence="1">Uncharacterized protein</fullName>
    </submittedName>
</protein>
<dbReference type="EMBL" id="PYOP01000074">
    <property type="protein sequence ID" value="PSW88679.1"/>
    <property type="molecule type" value="Genomic_DNA"/>
</dbReference>
<dbReference type="Proteomes" id="UP000241190">
    <property type="component" value="Unassembled WGS sequence"/>
</dbReference>
<keyword evidence="2" id="KW-1185">Reference proteome</keyword>
<comment type="caution">
    <text evidence="1">The sequence shown here is derived from an EMBL/GenBank/DDBJ whole genome shotgun (WGS) entry which is preliminary data.</text>
</comment>
<accession>A0ABX5GLY8</accession>